<evidence type="ECO:0000256" key="3">
    <source>
        <dbReference type="ARBA" id="ARBA00022862"/>
    </source>
</evidence>
<dbReference type="SUPFAM" id="SSF52833">
    <property type="entry name" value="Thioredoxin-like"/>
    <property type="match status" value="1"/>
</dbReference>
<name>A0ABS2NQ03_9FIRM</name>
<dbReference type="InterPro" id="IPR000866">
    <property type="entry name" value="AhpC/TSA"/>
</dbReference>
<comment type="caution">
    <text evidence="7">The sequence shown here is derived from an EMBL/GenBank/DDBJ whole genome shotgun (WGS) entry which is preliminary data.</text>
</comment>
<keyword evidence="3" id="KW-0049">Antioxidant</keyword>
<evidence type="ECO:0000256" key="4">
    <source>
        <dbReference type="ARBA" id="ARBA00023002"/>
    </source>
</evidence>
<dbReference type="InterPro" id="IPR036249">
    <property type="entry name" value="Thioredoxin-like_sf"/>
</dbReference>
<organism evidence="7 8">
    <name type="scientific">Alkaliphilus hydrothermalis</name>
    <dbReference type="NCBI Taxonomy" id="1482730"/>
    <lineage>
        <taxon>Bacteria</taxon>
        <taxon>Bacillati</taxon>
        <taxon>Bacillota</taxon>
        <taxon>Clostridia</taxon>
        <taxon>Peptostreptococcales</taxon>
        <taxon>Natronincolaceae</taxon>
        <taxon>Alkaliphilus</taxon>
    </lineage>
</organism>
<dbReference type="PANTHER" id="PTHR10681:SF121">
    <property type="entry name" value="ALKYL HYDROPEROXIDE REDUCTASE C"/>
    <property type="match status" value="1"/>
</dbReference>
<proteinExistence type="inferred from homology"/>
<reference evidence="7 8" key="1">
    <citation type="submission" date="2021-01" db="EMBL/GenBank/DDBJ databases">
        <title>Genomic Encyclopedia of Type Strains, Phase IV (KMG-IV): sequencing the most valuable type-strain genomes for metagenomic binning, comparative biology and taxonomic classification.</title>
        <authorList>
            <person name="Goeker M."/>
        </authorList>
    </citation>
    <scope>NUCLEOTIDE SEQUENCE [LARGE SCALE GENOMIC DNA]</scope>
    <source>
        <strain evidence="7 8">DSM 25890</strain>
    </source>
</reference>
<accession>A0ABS2NQ03</accession>
<dbReference type="EMBL" id="JAFBEE010000008">
    <property type="protein sequence ID" value="MBM7615016.1"/>
    <property type="molecule type" value="Genomic_DNA"/>
</dbReference>
<dbReference type="PANTHER" id="PTHR10681">
    <property type="entry name" value="THIOREDOXIN PEROXIDASE"/>
    <property type="match status" value="1"/>
</dbReference>
<dbReference type="InterPro" id="IPR050217">
    <property type="entry name" value="Peroxiredoxin"/>
</dbReference>
<keyword evidence="4" id="KW-0560">Oxidoreductase</keyword>
<protein>
    <submittedName>
        <fullName evidence="7">Alkyl hydroperoxide reductase subunit AhpC</fullName>
    </submittedName>
</protein>
<keyword evidence="2" id="KW-0575">Peroxidase</keyword>
<feature type="domain" description="Alkyl hydroperoxide reductase subunit C/ Thiol specific antioxidant" evidence="6">
    <location>
        <begin position="1"/>
        <end position="78"/>
    </location>
</feature>
<sequence>MNQNVANFERLNSVVLGANTDSLPTHLAWAKSIGGVNFPLMSDYNKELSRKYMVLTEEAGGIALRGVFIIDPEGVIQHASVHNLAVGRNVKEILRTLAACQAGGACPVNWEEGQQVLK</sequence>
<dbReference type="Pfam" id="PF00578">
    <property type="entry name" value="AhpC-TSA"/>
    <property type="match status" value="1"/>
</dbReference>
<evidence type="ECO:0000256" key="5">
    <source>
        <dbReference type="ARBA" id="ARBA00023284"/>
    </source>
</evidence>
<evidence type="ECO:0000256" key="1">
    <source>
        <dbReference type="ARBA" id="ARBA00009796"/>
    </source>
</evidence>
<evidence type="ECO:0000259" key="6">
    <source>
        <dbReference type="Pfam" id="PF00578"/>
    </source>
</evidence>
<dbReference type="Proteomes" id="UP001314796">
    <property type="component" value="Unassembled WGS sequence"/>
</dbReference>
<evidence type="ECO:0000313" key="7">
    <source>
        <dbReference type="EMBL" id="MBM7615016.1"/>
    </source>
</evidence>
<evidence type="ECO:0000313" key="8">
    <source>
        <dbReference type="Proteomes" id="UP001314796"/>
    </source>
</evidence>
<comment type="similarity">
    <text evidence="1">Belongs to the peroxiredoxin family. AhpC/Prx1 subfamily.</text>
</comment>
<gene>
    <name evidence="7" type="ORF">JOC73_001578</name>
</gene>
<keyword evidence="8" id="KW-1185">Reference proteome</keyword>
<dbReference type="Gene3D" id="3.40.30.10">
    <property type="entry name" value="Glutaredoxin"/>
    <property type="match status" value="1"/>
</dbReference>
<keyword evidence="5" id="KW-0676">Redox-active center</keyword>
<evidence type="ECO:0000256" key="2">
    <source>
        <dbReference type="ARBA" id="ARBA00022559"/>
    </source>
</evidence>